<reference evidence="1" key="1">
    <citation type="journal article" date="2014" name="Front. Microbiol.">
        <title>High frequency of phylogenetically diverse reductive dehalogenase-homologous genes in deep subseafloor sedimentary metagenomes.</title>
        <authorList>
            <person name="Kawai M."/>
            <person name="Futagami T."/>
            <person name="Toyoda A."/>
            <person name="Takaki Y."/>
            <person name="Nishi S."/>
            <person name="Hori S."/>
            <person name="Arai W."/>
            <person name="Tsubouchi T."/>
            <person name="Morono Y."/>
            <person name="Uchiyama I."/>
            <person name="Ito T."/>
            <person name="Fujiyama A."/>
            <person name="Inagaki F."/>
            <person name="Takami H."/>
        </authorList>
    </citation>
    <scope>NUCLEOTIDE SEQUENCE</scope>
    <source>
        <strain evidence="1">Expedition CK06-06</strain>
    </source>
</reference>
<sequence length="51" mass="5891">MTEINSKFKLSTIIKGDRIKSKSTFSIVREMANKSDMNKNNNMLITKIRIT</sequence>
<organism evidence="1">
    <name type="scientific">marine sediment metagenome</name>
    <dbReference type="NCBI Taxonomy" id="412755"/>
    <lineage>
        <taxon>unclassified sequences</taxon>
        <taxon>metagenomes</taxon>
        <taxon>ecological metagenomes</taxon>
    </lineage>
</organism>
<protein>
    <submittedName>
        <fullName evidence="1">Uncharacterized protein</fullName>
    </submittedName>
</protein>
<dbReference type="EMBL" id="BART01041396">
    <property type="protein sequence ID" value="GAH25519.1"/>
    <property type="molecule type" value="Genomic_DNA"/>
</dbReference>
<proteinExistence type="predicted"/>
<feature type="non-terminal residue" evidence="1">
    <location>
        <position position="51"/>
    </location>
</feature>
<comment type="caution">
    <text evidence="1">The sequence shown here is derived from an EMBL/GenBank/DDBJ whole genome shotgun (WGS) entry which is preliminary data.</text>
</comment>
<name>X1F822_9ZZZZ</name>
<evidence type="ECO:0000313" key="1">
    <source>
        <dbReference type="EMBL" id="GAH25519.1"/>
    </source>
</evidence>
<accession>X1F822</accession>
<dbReference type="AlphaFoldDB" id="X1F822"/>
<gene>
    <name evidence="1" type="ORF">S01H4_66647</name>
</gene>